<evidence type="ECO:0000313" key="1">
    <source>
        <dbReference type="EMBL" id="MDB6263028.1"/>
    </source>
</evidence>
<protein>
    <submittedName>
        <fullName evidence="1">Transposase</fullName>
    </submittedName>
</protein>
<feature type="non-terminal residue" evidence="1">
    <location>
        <position position="134"/>
    </location>
</feature>
<dbReference type="Proteomes" id="UP001143700">
    <property type="component" value="Unassembled WGS sequence"/>
</dbReference>
<accession>A0A9X4AEL0</accession>
<name>A0A9X4AEL0_LACAM</name>
<sequence>FLRNSDSSSLQVVNEFLTQAWKNLFSDKTGKAGKPRFHSRKYLKYSYTGKSVVQVIGKRYLKMPKLGYVKTSKTNILKDTKIKRYTVVLEPTGKYYLSLQVEAKPIEQFKQTGRRVGIDVGVADLAILSNGLKY</sequence>
<reference evidence="1" key="1">
    <citation type="journal article" date="2022" name="Microorganisms">
        <title>Antibiotic Susceptibility, Resistance Gene Determinants and Corresponding Genomic Regions in Lactobacillus amylovorus Isolates Derived from Wild Boars and Domestic Pigs.</title>
        <authorList>
            <person name="Moravkova M."/>
            <person name="Kostovova I."/>
            <person name="Kavanova K."/>
            <person name="Pechar R."/>
            <person name="Stanek S."/>
            <person name="Brychta A."/>
            <person name="Zeman M."/>
            <person name="Kubasova T."/>
        </authorList>
    </citation>
    <scope>NUCLEOTIDE SEQUENCE</scope>
    <source>
        <strain evidence="1">M356A</strain>
    </source>
</reference>
<feature type="non-terminal residue" evidence="1">
    <location>
        <position position="1"/>
    </location>
</feature>
<proteinExistence type="predicted"/>
<reference evidence="1" key="2">
    <citation type="submission" date="2022-10" db="EMBL/GenBank/DDBJ databases">
        <authorList>
            <person name="Kostovova I."/>
            <person name="Moravkova M."/>
            <person name="Pechar R."/>
        </authorList>
    </citation>
    <scope>NUCLEOTIDE SEQUENCE</scope>
    <source>
        <strain evidence="1">M356A</strain>
    </source>
</reference>
<dbReference type="EMBL" id="JAOTGU010000049">
    <property type="protein sequence ID" value="MDB6263028.1"/>
    <property type="molecule type" value="Genomic_DNA"/>
</dbReference>
<comment type="caution">
    <text evidence="1">The sequence shown here is derived from an EMBL/GenBank/DDBJ whole genome shotgun (WGS) entry which is preliminary data.</text>
</comment>
<dbReference type="AlphaFoldDB" id="A0A9X4AEL0"/>
<evidence type="ECO:0000313" key="2">
    <source>
        <dbReference type="Proteomes" id="UP001143700"/>
    </source>
</evidence>
<gene>
    <name evidence="1" type="ORF">ODV15_10970</name>
</gene>
<organism evidence="1 2">
    <name type="scientific">Lactobacillus amylovorus</name>
    <dbReference type="NCBI Taxonomy" id="1604"/>
    <lineage>
        <taxon>Bacteria</taxon>
        <taxon>Bacillati</taxon>
        <taxon>Bacillota</taxon>
        <taxon>Bacilli</taxon>
        <taxon>Lactobacillales</taxon>
        <taxon>Lactobacillaceae</taxon>
        <taxon>Lactobacillus</taxon>
    </lineage>
</organism>